<dbReference type="RefSeq" id="WP_098738457.1">
    <property type="nucleotide sequence ID" value="NZ_PDKW01000042.1"/>
</dbReference>
<dbReference type="Gene3D" id="1.10.10.60">
    <property type="entry name" value="Homeodomain-like"/>
    <property type="match status" value="1"/>
</dbReference>
<dbReference type="SMART" id="SM00342">
    <property type="entry name" value="HTH_ARAC"/>
    <property type="match status" value="1"/>
</dbReference>
<accession>A0A2B8BDX4</accession>
<dbReference type="InterPro" id="IPR018062">
    <property type="entry name" value="HTH_AraC-typ_CS"/>
</dbReference>
<evidence type="ECO:0000313" key="6">
    <source>
        <dbReference type="Proteomes" id="UP000225379"/>
    </source>
</evidence>
<dbReference type="InterPro" id="IPR009057">
    <property type="entry name" value="Homeodomain-like_sf"/>
</dbReference>
<sequence length="343" mass="37784">MKCNEQQSGVSQADTVGFLLVPDFSMIAFTAAVEPLRLANHISGKELYRWVLLSPAGGVQRASNGIGICVDHSIADAIADCPPLSTVMVCSGIGGHWYEDRAMFSWMRRSAAQGIAFGALCTASHILARAGLLNGYRCTIHWENMAGFAETFPEIEATGELFTIDRNRFTCAGGTAATDMMLHLIAARHGEKLAMDIAEQLLHTKIRAGSIRQQEELQANPVLDHEDLHAAVAVMQANIEEPLDLLTLAAELGQSRRNLERLFRKYMNCSPAKYYLGLRMKRARQLLCQTRMSVMEVSISCGFISATHFSKCYRDHFGIAPRSDRQSQRHSPLAAAHEFAGLT</sequence>
<organism evidence="5 6">
    <name type="scientific">Azospirillum palustre</name>
    <dbReference type="NCBI Taxonomy" id="2044885"/>
    <lineage>
        <taxon>Bacteria</taxon>
        <taxon>Pseudomonadati</taxon>
        <taxon>Pseudomonadota</taxon>
        <taxon>Alphaproteobacteria</taxon>
        <taxon>Rhodospirillales</taxon>
        <taxon>Azospirillaceae</taxon>
        <taxon>Azospirillum</taxon>
    </lineage>
</organism>
<dbReference type="EMBL" id="PDKW01000042">
    <property type="protein sequence ID" value="PGH55743.1"/>
    <property type="molecule type" value="Genomic_DNA"/>
</dbReference>
<keyword evidence="3" id="KW-0804">Transcription</keyword>
<protein>
    <submittedName>
        <fullName evidence="5">AraC family transcriptional regulator</fullName>
    </submittedName>
</protein>
<feature type="domain" description="HTH araC/xylS-type" evidence="4">
    <location>
        <begin position="229"/>
        <end position="327"/>
    </location>
</feature>
<keyword evidence="6" id="KW-1185">Reference proteome</keyword>
<evidence type="ECO:0000256" key="3">
    <source>
        <dbReference type="ARBA" id="ARBA00023163"/>
    </source>
</evidence>
<dbReference type="AlphaFoldDB" id="A0A2B8BDX4"/>
<dbReference type="GO" id="GO:0043565">
    <property type="term" value="F:sequence-specific DNA binding"/>
    <property type="evidence" value="ECO:0007669"/>
    <property type="project" value="InterPro"/>
</dbReference>
<dbReference type="SUPFAM" id="SSF46689">
    <property type="entry name" value="Homeodomain-like"/>
    <property type="match status" value="2"/>
</dbReference>
<dbReference type="PANTHER" id="PTHR43130:SF3">
    <property type="entry name" value="HTH-TYPE TRANSCRIPTIONAL REGULATOR RV1931C"/>
    <property type="match status" value="1"/>
</dbReference>
<dbReference type="SUPFAM" id="SSF52317">
    <property type="entry name" value="Class I glutamine amidotransferase-like"/>
    <property type="match status" value="1"/>
</dbReference>
<dbReference type="PROSITE" id="PS01124">
    <property type="entry name" value="HTH_ARAC_FAMILY_2"/>
    <property type="match status" value="1"/>
</dbReference>
<proteinExistence type="predicted"/>
<dbReference type="PANTHER" id="PTHR43130">
    <property type="entry name" value="ARAC-FAMILY TRANSCRIPTIONAL REGULATOR"/>
    <property type="match status" value="1"/>
</dbReference>
<evidence type="ECO:0000259" key="4">
    <source>
        <dbReference type="PROSITE" id="PS01124"/>
    </source>
</evidence>
<dbReference type="Pfam" id="PF12833">
    <property type="entry name" value="HTH_18"/>
    <property type="match status" value="1"/>
</dbReference>
<evidence type="ECO:0000256" key="1">
    <source>
        <dbReference type="ARBA" id="ARBA00023015"/>
    </source>
</evidence>
<evidence type="ECO:0000313" key="5">
    <source>
        <dbReference type="EMBL" id="PGH55743.1"/>
    </source>
</evidence>
<dbReference type="InterPro" id="IPR029062">
    <property type="entry name" value="Class_I_gatase-like"/>
</dbReference>
<dbReference type="InterPro" id="IPR052158">
    <property type="entry name" value="INH-QAR"/>
</dbReference>
<dbReference type="CDD" id="cd03136">
    <property type="entry name" value="GATase1_AraC_ArgR_like"/>
    <property type="match status" value="1"/>
</dbReference>
<dbReference type="OrthoDB" id="9793400at2"/>
<dbReference type="InterPro" id="IPR002818">
    <property type="entry name" value="DJ-1/PfpI"/>
</dbReference>
<gene>
    <name evidence="5" type="ORF">CRT60_20970</name>
</gene>
<keyword evidence="2" id="KW-0238">DNA-binding</keyword>
<dbReference type="GO" id="GO:0003700">
    <property type="term" value="F:DNA-binding transcription factor activity"/>
    <property type="evidence" value="ECO:0007669"/>
    <property type="project" value="InterPro"/>
</dbReference>
<dbReference type="InterPro" id="IPR018060">
    <property type="entry name" value="HTH_AraC"/>
</dbReference>
<dbReference type="Proteomes" id="UP000225379">
    <property type="component" value="Unassembled WGS sequence"/>
</dbReference>
<dbReference type="Pfam" id="PF01965">
    <property type="entry name" value="DJ-1_PfpI"/>
    <property type="match status" value="1"/>
</dbReference>
<comment type="caution">
    <text evidence="5">The sequence shown here is derived from an EMBL/GenBank/DDBJ whole genome shotgun (WGS) entry which is preliminary data.</text>
</comment>
<name>A0A2B8BDX4_9PROT</name>
<reference evidence="6" key="1">
    <citation type="submission" date="2017-10" db="EMBL/GenBank/DDBJ databases">
        <authorList>
            <person name="Kravchenko I.K."/>
            <person name="Grouzdev D.S."/>
        </authorList>
    </citation>
    <scope>NUCLEOTIDE SEQUENCE [LARGE SCALE GENOMIC DNA]</scope>
    <source>
        <strain evidence="6">B2</strain>
    </source>
</reference>
<dbReference type="Gene3D" id="3.40.50.880">
    <property type="match status" value="1"/>
</dbReference>
<dbReference type="PROSITE" id="PS00041">
    <property type="entry name" value="HTH_ARAC_FAMILY_1"/>
    <property type="match status" value="1"/>
</dbReference>
<keyword evidence="1" id="KW-0805">Transcription regulation</keyword>
<evidence type="ECO:0000256" key="2">
    <source>
        <dbReference type="ARBA" id="ARBA00023125"/>
    </source>
</evidence>